<evidence type="ECO:0000256" key="5">
    <source>
        <dbReference type="ARBA" id="ARBA00023204"/>
    </source>
</evidence>
<dbReference type="EMBL" id="HF548272">
    <property type="protein sequence ID" value="CCO20878.1"/>
    <property type="molecule type" value="Genomic_DNA"/>
</dbReference>
<proteinExistence type="predicted"/>
<evidence type="ECO:0000256" key="1">
    <source>
        <dbReference type="ARBA" id="ARBA00022723"/>
    </source>
</evidence>
<dbReference type="GO" id="GO:0046872">
    <property type="term" value="F:metal ion binding"/>
    <property type="evidence" value="ECO:0007669"/>
    <property type="project" value="UniProtKB-KW"/>
</dbReference>
<dbReference type="InterPro" id="IPR052891">
    <property type="entry name" value="DNA-3mA_glycosylase"/>
</dbReference>
<dbReference type="InterPro" id="IPR005019">
    <property type="entry name" value="Adenine_glyco"/>
</dbReference>
<keyword evidence="1" id="KW-0479">Metal-binding</keyword>
<dbReference type="PANTHER" id="PTHR30037">
    <property type="entry name" value="DNA-3-METHYLADENINE GLYCOSYLASE 1"/>
    <property type="match status" value="1"/>
</dbReference>
<name>S0DDA6_9ZZZZ</name>
<evidence type="ECO:0000313" key="6">
    <source>
        <dbReference type="EMBL" id="CCO20878.1"/>
    </source>
</evidence>
<keyword evidence="2" id="KW-0227">DNA damage</keyword>
<evidence type="ECO:0000256" key="4">
    <source>
        <dbReference type="ARBA" id="ARBA00022833"/>
    </source>
</evidence>
<dbReference type="PANTHER" id="PTHR30037:SF4">
    <property type="entry name" value="DNA-3-METHYLADENINE GLYCOSYLASE I"/>
    <property type="match status" value="1"/>
</dbReference>
<dbReference type="AlphaFoldDB" id="S0DDA6"/>
<accession>S0DDA6</accession>
<dbReference type="Pfam" id="PF03352">
    <property type="entry name" value="Adenine_glyco"/>
    <property type="match status" value="1"/>
</dbReference>
<evidence type="ECO:0000256" key="2">
    <source>
        <dbReference type="ARBA" id="ARBA00022763"/>
    </source>
</evidence>
<keyword evidence="4" id="KW-0862">Zinc</keyword>
<dbReference type="SUPFAM" id="SSF48150">
    <property type="entry name" value="DNA-glycosylase"/>
    <property type="match status" value="1"/>
</dbReference>
<organism evidence="6">
    <name type="scientific">termite gut metagenome</name>
    <dbReference type="NCBI Taxonomy" id="433724"/>
    <lineage>
        <taxon>unclassified sequences</taxon>
        <taxon>metagenomes</taxon>
        <taxon>organismal metagenomes</taxon>
    </lineage>
</organism>
<reference evidence="6" key="2">
    <citation type="journal article" date="2013" name="Biotechnol. Biofuels">
        <title>Mining for hemicellulases in the fungus-growing termite Pseudacanthotermes militaris using functional metagenomics.</title>
        <authorList>
            <person name="Bastien G."/>
            <person name="Arnal G."/>
            <person name="Bozonnet S."/>
            <person name="Laguerre S."/>
            <person name="Ferreira F."/>
            <person name="Faure R."/>
            <person name="Henrissat B."/>
            <person name="Lefevre F."/>
            <person name="Robe P."/>
            <person name="Bouchez O."/>
            <person name="Noirot C."/>
            <person name="Dumon C."/>
            <person name="O'Donohue M."/>
        </authorList>
    </citation>
    <scope>NUCLEOTIDE SEQUENCE</scope>
</reference>
<dbReference type="GO" id="GO:0008725">
    <property type="term" value="F:DNA-3-methyladenine glycosylase activity"/>
    <property type="evidence" value="ECO:0007669"/>
    <property type="project" value="InterPro"/>
</dbReference>
<dbReference type="Gene3D" id="1.10.340.30">
    <property type="entry name" value="Hypothetical protein, domain 2"/>
    <property type="match status" value="1"/>
</dbReference>
<sequence>MPEQLLQTKGDFAMSQPTRCFGDTPLYAQYHDQEWGRPVHNDQKLFEMLTLEGAQAGLSWLTVLKKRDAYRQAFDGFYPARVARYDDAKIAALLANEGIIRNRLKINAAVTNARLFLQLQQQYGSFDAFLWRYVNGRPVVGRWQRPEDIPITTPVSDQISKDLKKLGFKFVGSTIIYSFMQAVGMVNDHLAGCCFWGDQPD</sequence>
<evidence type="ECO:0000256" key="3">
    <source>
        <dbReference type="ARBA" id="ARBA00022801"/>
    </source>
</evidence>
<keyword evidence="3" id="KW-0378">Hydrolase</keyword>
<protein>
    <submittedName>
        <fullName evidence="6">Putative methyladenine glycosylase</fullName>
    </submittedName>
</protein>
<dbReference type="GO" id="GO:0006284">
    <property type="term" value="P:base-excision repair"/>
    <property type="evidence" value="ECO:0007669"/>
    <property type="project" value="InterPro"/>
</dbReference>
<keyword evidence="5" id="KW-0234">DNA repair</keyword>
<dbReference type="InterPro" id="IPR011257">
    <property type="entry name" value="DNA_glycosylase"/>
</dbReference>
<gene>
    <name evidence="6" type="ORF">BN138_66</name>
</gene>
<reference evidence="6" key="1">
    <citation type="submission" date="2012-10" db="EMBL/GenBank/DDBJ databases">
        <authorList>
            <person name="Sandrine L."/>
        </authorList>
    </citation>
    <scope>NUCLEOTIDE SEQUENCE</scope>
</reference>
<dbReference type="FunFam" id="1.10.340.30:FF:000009">
    <property type="entry name" value="DNA-3-methyladenine glycosylase I"/>
    <property type="match status" value="1"/>
</dbReference>